<dbReference type="InterPro" id="IPR006203">
    <property type="entry name" value="GHMP_knse_ATP-bd_CS"/>
</dbReference>
<comment type="function">
    <text evidence="12 13">Catalyzes the ATP-dependent phosphorylation of L-homoserine to L-homoserine phosphate.</text>
</comment>
<comment type="subcellular location">
    <subcellularLocation>
        <location evidence="13">Cytoplasm</location>
    </subcellularLocation>
</comment>
<evidence type="ECO:0000259" key="15">
    <source>
        <dbReference type="Pfam" id="PF08544"/>
    </source>
</evidence>
<dbReference type="Pfam" id="PF08544">
    <property type="entry name" value="GHMP_kinases_C"/>
    <property type="match status" value="1"/>
</dbReference>
<dbReference type="UniPathway" id="UPA00050">
    <property type="reaction ID" value="UER00064"/>
</dbReference>
<dbReference type="PANTHER" id="PTHR20861:SF1">
    <property type="entry name" value="HOMOSERINE KINASE"/>
    <property type="match status" value="1"/>
</dbReference>
<dbReference type="RefSeq" id="WP_056937249.1">
    <property type="nucleotide sequence ID" value="NZ_AZFN01000010.1"/>
</dbReference>
<keyword evidence="10 13" id="KW-0067">ATP-binding</keyword>
<gene>
    <name evidence="13" type="primary">thrB</name>
    <name evidence="16" type="ORF">FC60_GL000152</name>
</gene>
<dbReference type="NCBIfam" id="TIGR00191">
    <property type="entry name" value="thrB"/>
    <property type="match status" value="1"/>
</dbReference>
<comment type="catalytic activity">
    <reaction evidence="11 13">
        <text>L-homoserine + ATP = O-phospho-L-homoserine + ADP + H(+)</text>
        <dbReference type="Rhea" id="RHEA:13985"/>
        <dbReference type="ChEBI" id="CHEBI:15378"/>
        <dbReference type="ChEBI" id="CHEBI:30616"/>
        <dbReference type="ChEBI" id="CHEBI:57476"/>
        <dbReference type="ChEBI" id="CHEBI:57590"/>
        <dbReference type="ChEBI" id="CHEBI:456216"/>
        <dbReference type="EC" id="2.7.1.39"/>
    </reaction>
</comment>
<dbReference type="PROSITE" id="PS00627">
    <property type="entry name" value="GHMP_KINASES_ATP"/>
    <property type="match status" value="1"/>
</dbReference>
<comment type="caution">
    <text evidence="16">The sequence shown here is derived from an EMBL/GenBank/DDBJ whole genome shotgun (WGS) entry which is preliminary data.</text>
</comment>
<keyword evidence="17" id="KW-1185">Reference proteome</keyword>
<evidence type="ECO:0000256" key="11">
    <source>
        <dbReference type="ARBA" id="ARBA00049375"/>
    </source>
</evidence>
<evidence type="ECO:0000256" key="3">
    <source>
        <dbReference type="ARBA" id="ARBA00012078"/>
    </source>
</evidence>
<keyword evidence="8 13" id="KW-0547">Nucleotide-binding</keyword>
<dbReference type="PIRSF" id="PIRSF000676">
    <property type="entry name" value="Homoser_kin"/>
    <property type="match status" value="1"/>
</dbReference>
<dbReference type="Proteomes" id="UP000051739">
    <property type="component" value="Unassembled WGS sequence"/>
</dbReference>
<evidence type="ECO:0000256" key="8">
    <source>
        <dbReference type="ARBA" id="ARBA00022741"/>
    </source>
</evidence>
<evidence type="ECO:0000256" key="6">
    <source>
        <dbReference type="ARBA" id="ARBA00022679"/>
    </source>
</evidence>
<evidence type="ECO:0000256" key="2">
    <source>
        <dbReference type="ARBA" id="ARBA00007370"/>
    </source>
</evidence>
<name>A0A0R1VL33_9LACO</name>
<dbReference type="HAMAP" id="MF_00384">
    <property type="entry name" value="Homoser_kinase"/>
    <property type="match status" value="1"/>
</dbReference>
<dbReference type="SUPFAM" id="SSF55060">
    <property type="entry name" value="GHMP Kinase, C-terminal domain"/>
    <property type="match status" value="1"/>
</dbReference>
<evidence type="ECO:0000256" key="10">
    <source>
        <dbReference type="ARBA" id="ARBA00022840"/>
    </source>
</evidence>
<dbReference type="InterPro" id="IPR014721">
    <property type="entry name" value="Ribsml_uS5_D2-typ_fold_subgr"/>
</dbReference>
<accession>A0A0R1VL33</accession>
<dbReference type="GO" id="GO:0004413">
    <property type="term" value="F:homoserine kinase activity"/>
    <property type="evidence" value="ECO:0007669"/>
    <property type="project" value="UniProtKB-UniRule"/>
</dbReference>
<dbReference type="SUPFAM" id="SSF54211">
    <property type="entry name" value="Ribosomal protein S5 domain 2-like"/>
    <property type="match status" value="1"/>
</dbReference>
<proteinExistence type="inferred from homology"/>
<organism evidence="16 17">
    <name type="scientific">Limosilactobacillus gastricus DSM 16045</name>
    <dbReference type="NCBI Taxonomy" id="1423749"/>
    <lineage>
        <taxon>Bacteria</taxon>
        <taxon>Bacillati</taxon>
        <taxon>Bacillota</taxon>
        <taxon>Bacilli</taxon>
        <taxon>Lactobacillales</taxon>
        <taxon>Lactobacillaceae</taxon>
        <taxon>Limosilactobacillus</taxon>
    </lineage>
</organism>
<keyword evidence="6 13" id="KW-0808">Transferase</keyword>
<keyword evidence="5 13" id="KW-0028">Amino-acid biosynthesis</keyword>
<dbReference type="PRINTS" id="PR00958">
    <property type="entry name" value="HOMSERKINASE"/>
</dbReference>
<comment type="pathway">
    <text evidence="1 13">Amino-acid biosynthesis; L-threonine biosynthesis; L-threonine from L-aspartate: step 4/5.</text>
</comment>
<evidence type="ECO:0000256" key="1">
    <source>
        <dbReference type="ARBA" id="ARBA00005015"/>
    </source>
</evidence>
<keyword evidence="13" id="KW-0963">Cytoplasm</keyword>
<evidence type="ECO:0000259" key="14">
    <source>
        <dbReference type="Pfam" id="PF00288"/>
    </source>
</evidence>
<sequence length="288" mass="30708">MRIKVPASSANLGPGFDSMGMALGLYLTIDVLEPTDHWVVDHDLEQIPHDERNMVVRAALKVKADLAPHHIVVNSPIPLAHGLGSSSSCNVGGIELANQIAKLHLSAEEKVEIASQIEGHPDNVAPTILGGTVIGTSLHDHFIAVKAPAMPYQFVAYVPAYNLKTSDSRNALPNMIGFHEATQASAIANTLAAALFAQDYQAVGELMEADMFHEPYRSKLVPELAQVRAIAHQHQALATYLSGAGPTVMTLLPEDASVDEFVQALKANGLVDPVMVLPIAEAGVEVEN</sequence>
<dbReference type="InterPro" id="IPR006204">
    <property type="entry name" value="GHMP_kinase_N_dom"/>
</dbReference>
<dbReference type="EMBL" id="AZFN01000010">
    <property type="protein sequence ID" value="KRM02492.1"/>
    <property type="molecule type" value="Genomic_DNA"/>
</dbReference>
<evidence type="ECO:0000313" key="16">
    <source>
        <dbReference type="EMBL" id="KRM02492.1"/>
    </source>
</evidence>
<protein>
    <recommendedName>
        <fullName evidence="4 13">Homoserine kinase</fullName>
        <shortName evidence="13">HK</shortName>
        <shortName evidence="13">HSK</shortName>
        <ecNumber evidence="3 13">2.7.1.39</ecNumber>
    </recommendedName>
</protein>
<keyword evidence="7 13" id="KW-0791">Threonine biosynthesis</keyword>
<comment type="similarity">
    <text evidence="2 13">Belongs to the GHMP kinase family. Homoserine kinase subfamily.</text>
</comment>
<evidence type="ECO:0000256" key="7">
    <source>
        <dbReference type="ARBA" id="ARBA00022697"/>
    </source>
</evidence>
<dbReference type="AlphaFoldDB" id="A0A0R1VL33"/>
<feature type="domain" description="GHMP kinase C-terminal" evidence="15">
    <location>
        <begin position="192"/>
        <end position="268"/>
    </location>
</feature>
<dbReference type="InterPro" id="IPR036554">
    <property type="entry name" value="GHMP_kinase_C_sf"/>
</dbReference>
<dbReference type="InterPro" id="IPR020568">
    <property type="entry name" value="Ribosomal_Su5_D2-typ_SF"/>
</dbReference>
<dbReference type="Gene3D" id="3.30.70.890">
    <property type="entry name" value="GHMP kinase, C-terminal domain"/>
    <property type="match status" value="1"/>
</dbReference>
<dbReference type="InterPro" id="IPR000870">
    <property type="entry name" value="Homoserine_kinase"/>
</dbReference>
<dbReference type="Pfam" id="PF00288">
    <property type="entry name" value="GHMP_kinases_N"/>
    <property type="match status" value="1"/>
</dbReference>
<feature type="domain" description="GHMP kinase N-terminal" evidence="14">
    <location>
        <begin position="53"/>
        <end position="131"/>
    </location>
</feature>
<evidence type="ECO:0000256" key="9">
    <source>
        <dbReference type="ARBA" id="ARBA00022777"/>
    </source>
</evidence>
<evidence type="ECO:0000256" key="4">
    <source>
        <dbReference type="ARBA" id="ARBA00017858"/>
    </source>
</evidence>
<reference evidence="16 17" key="1">
    <citation type="journal article" date="2015" name="Genome Announc.">
        <title>Expanding the biotechnology potential of lactobacilli through comparative genomics of 213 strains and associated genera.</title>
        <authorList>
            <person name="Sun Z."/>
            <person name="Harris H.M."/>
            <person name="McCann A."/>
            <person name="Guo C."/>
            <person name="Argimon S."/>
            <person name="Zhang W."/>
            <person name="Yang X."/>
            <person name="Jeffery I.B."/>
            <person name="Cooney J.C."/>
            <person name="Kagawa T.F."/>
            <person name="Liu W."/>
            <person name="Song Y."/>
            <person name="Salvetti E."/>
            <person name="Wrobel A."/>
            <person name="Rasinkangas P."/>
            <person name="Parkhill J."/>
            <person name="Rea M.C."/>
            <person name="O'Sullivan O."/>
            <person name="Ritari J."/>
            <person name="Douillard F.P."/>
            <person name="Paul Ross R."/>
            <person name="Yang R."/>
            <person name="Briner A.E."/>
            <person name="Felis G.E."/>
            <person name="de Vos W.M."/>
            <person name="Barrangou R."/>
            <person name="Klaenhammer T.R."/>
            <person name="Caufield P.W."/>
            <person name="Cui Y."/>
            <person name="Zhang H."/>
            <person name="O'Toole P.W."/>
        </authorList>
    </citation>
    <scope>NUCLEOTIDE SEQUENCE [LARGE SCALE GENOMIC DNA]</scope>
    <source>
        <strain evidence="16 17">DSM 16045</strain>
    </source>
</reference>
<dbReference type="GO" id="GO:0009088">
    <property type="term" value="P:threonine biosynthetic process"/>
    <property type="evidence" value="ECO:0007669"/>
    <property type="project" value="UniProtKB-UniRule"/>
</dbReference>
<dbReference type="GO" id="GO:0005524">
    <property type="term" value="F:ATP binding"/>
    <property type="evidence" value="ECO:0007669"/>
    <property type="project" value="UniProtKB-UniRule"/>
</dbReference>
<dbReference type="PATRIC" id="fig|1423749.3.peg.152"/>
<evidence type="ECO:0000256" key="13">
    <source>
        <dbReference type="HAMAP-Rule" id="MF_00384"/>
    </source>
</evidence>
<feature type="binding site" evidence="13">
    <location>
        <begin position="78"/>
        <end position="88"/>
    </location>
    <ligand>
        <name>ATP</name>
        <dbReference type="ChEBI" id="CHEBI:30616"/>
    </ligand>
</feature>
<dbReference type="InterPro" id="IPR013750">
    <property type="entry name" value="GHMP_kinase_C_dom"/>
</dbReference>
<dbReference type="GO" id="GO:0005737">
    <property type="term" value="C:cytoplasm"/>
    <property type="evidence" value="ECO:0007669"/>
    <property type="project" value="UniProtKB-SubCell"/>
</dbReference>
<evidence type="ECO:0000313" key="17">
    <source>
        <dbReference type="Proteomes" id="UP000051739"/>
    </source>
</evidence>
<dbReference type="EC" id="2.7.1.39" evidence="3 13"/>
<keyword evidence="9 13" id="KW-0418">Kinase</keyword>
<evidence type="ECO:0000256" key="12">
    <source>
        <dbReference type="ARBA" id="ARBA00049954"/>
    </source>
</evidence>
<dbReference type="Gene3D" id="3.30.230.10">
    <property type="match status" value="1"/>
</dbReference>
<dbReference type="PANTHER" id="PTHR20861">
    <property type="entry name" value="HOMOSERINE/4-DIPHOSPHOCYTIDYL-2-C-METHYL-D-ERYTHRITOL KINASE"/>
    <property type="match status" value="1"/>
</dbReference>
<evidence type="ECO:0000256" key="5">
    <source>
        <dbReference type="ARBA" id="ARBA00022605"/>
    </source>
</evidence>